<name>A0ABV5MZ86_9ACTN</name>
<protein>
    <submittedName>
        <fullName evidence="2">Uncharacterized protein</fullName>
    </submittedName>
</protein>
<dbReference type="EMBL" id="JBHMCY010000017">
    <property type="protein sequence ID" value="MFB9463330.1"/>
    <property type="molecule type" value="Genomic_DNA"/>
</dbReference>
<reference evidence="2 3" key="1">
    <citation type="submission" date="2024-09" db="EMBL/GenBank/DDBJ databases">
        <authorList>
            <person name="Sun Q."/>
            <person name="Mori K."/>
        </authorList>
    </citation>
    <scope>NUCLEOTIDE SEQUENCE [LARGE SCALE GENOMIC DNA]</scope>
    <source>
        <strain evidence="2 3">JCM 6917</strain>
    </source>
</reference>
<keyword evidence="3" id="KW-1185">Reference proteome</keyword>
<feature type="region of interest" description="Disordered" evidence="1">
    <location>
        <begin position="51"/>
        <end position="70"/>
    </location>
</feature>
<sequence>MRPLEPPDEMPGLVGEVAYAARRDAPAAYGLRERLAVISAPTARCPEAVLTAPRGHLDGPARRSPAGTAA</sequence>
<dbReference type="RefSeq" id="WP_381345540.1">
    <property type="nucleotide sequence ID" value="NZ_JBHMCY010000017.1"/>
</dbReference>
<proteinExistence type="predicted"/>
<organism evidence="2 3">
    <name type="scientific">Streptomyces cinereospinus</name>
    <dbReference type="NCBI Taxonomy" id="285561"/>
    <lineage>
        <taxon>Bacteria</taxon>
        <taxon>Bacillati</taxon>
        <taxon>Actinomycetota</taxon>
        <taxon>Actinomycetes</taxon>
        <taxon>Kitasatosporales</taxon>
        <taxon>Streptomycetaceae</taxon>
        <taxon>Streptomyces</taxon>
    </lineage>
</organism>
<gene>
    <name evidence="2" type="ORF">ACFF45_11550</name>
</gene>
<evidence type="ECO:0000313" key="2">
    <source>
        <dbReference type="EMBL" id="MFB9463330.1"/>
    </source>
</evidence>
<dbReference type="Proteomes" id="UP001589709">
    <property type="component" value="Unassembled WGS sequence"/>
</dbReference>
<evidence type="ECO:0000313" key="3">
    <source>
        <dbReference type="Proteomes" id="UP001589709"/>
    </source>
</evidence>
<comment type="caution">
    <text evidence="2">The sequence shown here is derived from an EMBL/GenBank/DDBJ whole genome shotgun (WGS) entry which is preliminary data.</text>
</comment>
<accession>A0ABV5MZ86</accession>
<evidence type="ECO:0000256" key="1">
    <source>
        <dbReference type="SAM" id="MobiDB-lite"/>
    </source>
</evidence>